<comment type="function">
    <text evidence="1">Binds the second messenger bis-(3'-5') cyclic dimeric guanosine monophosphate (c-di-GMP). Can bind two c-di-GMP molecules per monomer. May play a role in bacterial second-messenger regulated processes. Binding to c-di-GMP induces a conformational change of the C- and N-termini resulting in the exposure of a highly negative surface on one side of the protein to a possible effector protein.</text>
</comment>
<evidence type="ECO:0000313" key="3">
    <source>
        <dbReference type="EMBL" id="MBB3197316.1"/>
    </source>
</evidence>
<evidence type="ECO:0000313" key="4">
    <source>
        <dbReference type="Proteomes" id="UP000574369"/>
    </source>
</evidence>
<protein>
    <recommendedName>
        <fullName evidence="1">Cyclic diguanosine monophosphate-binding protein</fullName>
        <shortName evidence="1">c-di-GMP-binding protein</shortName>
    </recommendedName>
    <alternativeName>
        <fullName evidence="1">Pilz domain-containing protein</fullName>
    </alternativeName>
</protein>
<gene>
    <name evidence="3" type="ORF">FHS28_004743</name>
</gene>
<feature type="domain" description="PilZ" evidence="2">
    <location>
        <begin position="8"/>
        <end position="105"/>
    </location>
</feature>
<dbReference type="RefSeq" id="WP_088454370.1">
    <property type="nucleotide sequence ID" value="NZ_JACHXO010000011.1"/>
</dbReference>
<evidence type="ECO:0000259" key="2">
    <source>
        <dbReference type="Pfam" id="PF07238"/>
    </source>
</evidence>
<keyword evidence="1" id="KW-0547">Nucleotide-binding</keyword>
<keyword evidence="1" id="KW-0973">c-di-GMP</keyword>
<sequence>MSNDSGHERRHFSRIAFASSAHLVTVDQRVAVQVLDLSLKGALVRLPDGAPVEPGSMALLDLPLLPHDGRISMAVQVAHIDAGRAGLLSLGIDLESITHLRRLIELNLGDPALAERDLRALAAASA</sequence>
<dbReference type="Pfam" id="PF07238">
    <property type="entry name" value="PilZ"/>
    <property type="match status" value="1"/>
</dbReference>
<comment type="subunit">
    <text evidence="1">Monomer in both c-di-GMP-bound and free forms.</text>
</comment>
<dbReference type="EMBL" id="JACHXO010000011">
    <property type="protein sequence ID" value="MBB3197316.1"/>
    <property type="molecule type" value="Genomic_DNA"/>
</dbReference>
<reference evidence="3 4" key="1">
    <citation type="submission" date="2020-08" db="EMBL/GenBank/DDBJ databases">
        <title>Genomic Encyclopedia of Type Strains, Phase III (KMG-III): the genomes of soil and plant-associated and newly described type strains.</title>
        <authorList>
            <person name="Whitman W."/>
        </authorList>
    </citation>
    <scope>NUCLEOTIDE SEQUENCE [LARGE SCALE GENOMIC DNA]</scope>
    <source>
        <strain evidence="3 4">CECT 7247</strain>
    </source>
</reference>
<keyword evidence="4" id="KW-1185">Reference proteome</keyword>
<dbReference type="SUPFAM" id="SSF141371">
    <property type="entry name" value="PilZ domain-like"/>
    <property type="match status" value="1"/>
</dbReference>
<dbReference type="InterPro" id="IPR009875">
    <property type="entry name" value="PilZ_domain"/>
</dbReference>
<name>A0ABR6GYX2_9BURK</name>
<dbReference type="Proteomes" id="UP000574369">
    <property type="component" value="Unassembled WGS sequence"/>
</dbReference>
<proteinExistence type="predicted"/>
<organism evidence="3 4">
    <name type="scientific">Roseateles terrae</name>
    <dbReference type="NCBI Taxonomy" id="431060"/>
    <lineage>
        <taxon>Bacteria</taxon>
        <taxon>Pseudomonadati</taxon>
        <taxon>Pseudomonadota</taxon>
        <taxon>Betaproteobacteria</taxon>
        <taxon>Burkholderiales</taxon>
        <taxon>Sphaerotilaceae</taxon>
        <taxon>Roseateles</taxon>
    </lineage>
</organism>
<dbReference type="Gene3D" id="2.40.10.220">
    <property type="entry name" value="predicted glycosyltransferase like domains"/>
    <property type="match status" value="1"/>
</dbReference>
<dbReference type="InterPro" id="IPR027021">
    <property type="entry name" value="C-di-GMP_BP_PA4608"/>
</dbReference>
<comment type="caution">
    <text evidence="3">The sequence shown here is derived from an EMBL/GenBank/DDBJ whole genome shotgun (WGS) entry which is preliminary data.</text>
</comment>
<accession>A0ABR6GYX2</accession>
<evidence type="ECO:0000256" key="1">
    <source>
        <dbReference type="PIRNR" id="PIRNR028141"/>
    </source>
</evidence>
<dbReference type="PIRSF" id="PIRSF028141">
    <property type="entry name" value="C-di-GMP_BP_PA4608"/>
    <property type="match status" value="1"/>
</dbReference>